<evidence type="ECO:0000313" key="2">
    <source>
        <dbReference type="EnsemblPlants" id="MELO3C035024.2.1"/>
    </source>
</evidence>
<reference evidence="2" key="1">
    <citation type="submission" date="2023-03" db="UniProtKB">
        <authorList>
            <consortium name="EnsemblPlants"/>
        </authorList>
    </citation>
    <scope>IDENTIFICATION</scope>
</reference>
<proteinExistence type="predicted"/>
<organism evidence="2">
    <name type="scientific">Cucumis melo</name>
    <name type="common">Muskmelon</name>
    <dbReference type="NCBI Taxonomy" id="3656"/>
    <lineage>
        <taxon>Eukaryota</taxon>
        <taxon>Viridiplantae</taxon>
        <taxon>Streptophyta</taxon>
        <taxon>Embryophyta</taxon>
        <taxon>Tracheophyta</taxon>
        <taxon>Spermatophyta</taxon>
        <taxon>Magnoliopsida</taxon>
        <taxon>eudicotyledons</taxon>
        <taxon>Gunneridae</taxon>
        <taxon>Pentapetalae</taxon>
        <taxon>rosids</taxon>
        <taxon>fabids</taxon>
        <taxon>Cucurbitales</taxon>
        <taxon>Cucurbitaceae</taxon>
        <taxon>Benincaseae</taxon>
        <taxon>Cucumis</taxon>
    </lineage>
</organism>
<keyword evidence="1" id="KW-0472">Membrane</keyword>
<dbReference type="AlphaFoldDB" id="A0A9I9EKE3"/>
<accession>A0A9I9EKE3</accession>
<dbReference type="Gramene" id="MELO3C035024.2.1">
    <property type="protein sequence ID" value="MELO3C035024.2.1"/>
    <property type="gene ID" value="MELO3C035024.2"/>
</dbReference>
<feature type="transmembrane region" description="Helical" evidence="1">
    <location>
        <begin position="55"/>
        <end position="75"/>
    </location>
</feature>
<keyword evidence="1" id="KW-1133">Transmembrane helix</keyword>
<evidence type="ECO:0000256" key="1">
    <source>
        <dbReference type="SAM" id="Phobius"/>
    </source>
</evidence>
<sequence length="115" mass="12938">ISHLQGSRKNPRIISHCRHLRSPSSDVQIVIVPFASVISTIISICVSHLAPPSELFVSSLSVYLFSLFWGLLISVEIRFSFYCSDGSVEKFITCQNISFHYENIGRVQSIDTSLY</sequence>
<keyword evidence="1" id="KW-0812">Transmembrane</keyword>
<feature type="transmembrane region" description="Helical" evidence="1">
    <location>
        <begin position="29"/>
        <end position="49"/>
    </location>
</feature>
<dbReference type="EnsemblPlants" id="MELO3C035024.2.1">
    <property type="protein sequence ID" value="MELO3C035024.2.1"/>
    <property type="gene ID" value="MELO3C035024.2"/>
</dbReference>
<name>A0A9I9EKE3_CUCME</name>
<protein>
    <submittedName>
        <fullName evidence="2">Uncharacterized protein</fullName>
    </submittedName>
</protein>